<gene>
    <name evidence="2" type="primary">ade</name>
    <name evidence="2" type="ORF">HLUCCX10_07950</name>
</gene>
<feature type="domain" description="Adenine deaminase C-terminal" evidence="1">
    <location>
        <begin position="2"/>
        <end position="45"/>
    </location>
</feature>
<dbReference type="Pfam" id="PF13382">
    <property type="entry name" value="Adenine_deam_C"/>
    <property type="match status" value="1"/>
</dbReference>
<comment type="caution">
    <text evidence="2">The sequence shown here is derived from an EMBL/GenBank/DDBJ whole genome shotgun (WGS) entry which is preliminary data.</text>
</comment>
<evidence type="ECO:0000313" key="3">
    <source>
        <dbReference type="Proteomes" id="UP000050421"/>
    </source>
</evidence>
<proteinExistence type="predicted"/>
<sequence length="53" mass="6110">QIDRMAKEMGSTLNSPFMTLSFMALLVIPDLKLSDKGLFDGRKFEFCDLFYDL</sequence>
<dbReference type="Proteomes" id="UP000050421">
    <property type="component" value="Unassembled WGS sequence"/>
</dbReference>
<evidence type="ECO:0000259" key="1">
    <source>
        <dbReference type="Pfam" id="PF13382"/>
    </source>
</evidence>
<evidence type="ECO:0000313" key="2">
    <source>
        <dbReference type="EMBL" id="KPQ16291.1"/>
    </source>
</evidence>
<name>A0A0P7YM73_9BACT</name>
<protein>
    <submittedName>
        <fullName evidence="2">Adenine deaminase Ade</fullName>
    </submittedName>
</protein>
<feature type="non-terminal residue" evidence="2">
    <location>
        <position position="1"/>
    </location>
</feature>
<organism evidence="2 3">
    <name type="scientific">Algoriphagus marincola HL-49</name>
    <dbReference type="NCBI Taxonomy" id="1305737"/>
    <lineage>
        <taxon>Bacteria</taxon>
        <taxon>Pseudomonadati</taxon>
        <taxon>Bacteroidota</taxon>
        <taxon>Cytophagia</taxon>
        <taxon>Cytophagales</taxon>
        <taxon>Cyclobacteriaceae</taxon>
        <taxon>Algoriphagus</taxon>
    </lineage>
</organism>
<dbReference type="EMBL" id="LJXT01000041">
    <property type="protein sequence ID" value="KPQ16291.1"/>
    <property type="molecule type" value="Genomic_DNA"/>
</dbReference>
<dbReference type="PATRIC" id="fig|1305737.6.peg.3308"/>
<accession>A0A0P7YM73</accession>
<reference evidence="2 3" key="1">
    <citation type="submission" date="2015-09" db="EMBL/GenBank/DDBJ databases">
        <title>Identification and resolution of microdiversity through metagenomic sequencing of parallel consortia.</title>
        <authorList>
            <person name="Nelson W.C."/>
            <person name="Romine M.F."/>
            <person name="Lindemann S.R."/>
        </authorList>
    </citation>
    <scope>NUCLEOTIDE SEQUENCE [LARGE SCALE GENOMIC DNA]</scope>
    <source>
        <strain evidence="2">HL-49</strain>
    </source>
</reference>
<dbReference type="AlphaFoldDB" id="A0A0P7YM73"/>
<dbReference type="InterPro" id="IPR026912">
    <property type="entry name" value="Adenine_deam_C"/>
</dbReference>